<name>A0A917QX36_9ACTN</name>
<keyword evidence="3" id="KW-1185">Reference proteome</keyword>
<sequence>MDIDVVNNDAVNNRTKQAPGEAPVRAAHRVGRLALGLAAGLTLTLSGALPASAASTARADASSAHATETWTIRDVQQRICVSPTYGHPGAYFLVPVNGTWSTTLTTGIRNLPPGSTSVGGTPIPPGSNYGNTVNGFVQISIAPLPAGVYTAEIWASDGTVTRTAPATIESREGC</sequence>
<evidence type="ECO:0000313" key="3">
    <source>
        <dbReference type="Proteomes" id="UP000645217"/>
    </source>
</evidence>
<dbReference type="InterPro" id="IPR046023">
    <property type="entry name" value="DUF5980"/>
</dbReference>
<accession>A0A917QX36</accession>
<protein>
    <submittedName>
        <fullName evidence="2">Uncharacterized protein</fullName>
    </submittedName>
</protein>
<dbReference type="AlphaFoldDB" id="A0A917QX36"/>
<dbReference type="EMBL" id="BMNT01000006">
    <property type="protein sequence ID" value="GGK73058.1"/>
    <property type="molecule type" value="Genomic_DNA"/>
</dbReference>
<reference evidence="2" key="1">
    <citation type="journal article" date="2014" name="Int. J. Syst. Evol. Microbiol.">
        <title>Complete genome sequence of Corynebacterium casei LMG S-19264T (=DSM 44701T), isolated from a smear-ripened cheese.</title>
        <authorList>
            <consortium name="US DOE Joint Genome Institute (JGI-PGF)"/>
            <person name="Walter F."/>
            <person name="Albersmeier A."/>
            <person name="Kalinowski J."/>
            <person name="Ruckert C."/>
        </authorList>
    </citation>
    <scope>NUCLEOTIDE SEQUENCE</scope>
    <source>
        <strain evidence="2">JCM 13064</strain>
    </source>
</reference>
<evidence type="ECO:0000313" key="2">
    <source>
        <dbReference type="EMBL" id="GGK73058.1"/>
    </source>
</evidence>
<proteinExistence type="predicted"/>
<feature type="compositionally biased region" description="Low complexity" evidence="1">
    <location>
        <begin position="1"/>
        <end position="13"/>
    </location>
</feature>
<organism evidence="2 3">
    <name type="scientific">Sphaerisporangium melleum</name>
    <dbReference type="NCBI Taxonomy" id="321316"/>
    <lineage>
        <taxon>Bacteria</taxon>
        <taxon>Bacillati</taxon>
        <taxon>Actinomycetota</taxon>
        <taxon>Actinomycetes</taxon>
        <taxon>Streptosporangiales</taxon>
        <taxon>Streptosporangiaceae</taxon>
        <taxon>Sphaerisporangium</taxon>
    </lineage>
</organism>
<evidence type="ECO:0000256" key="1">
    <source>
        <dbReference type="SAM" id="MobiDB-lite"/>
    </source>
</evidence>
<dbReference type="Proteomes" id="UP000645217">
    <property type="component" value="Unassembled WGS sequence"/>
</dbReference>
<comment type="caution">
    <text evidence="2">The sequence shown here is derived from an EMBL/GenBank/DDBJ whole genome shotgun (WGS) entry which is preliminary data.</text>
</comment>
<reference evidence="2" key="2">
    <citation type="submission" date="2020-09" db="EMBL/GenBank/DDBJ databases">
        <authorList>
            <person name="Sun Q."/>
            <person name="Ohkuma M."/>
        </authorList>
    </citation>
    <scope>NUCLEOTIDE SEQUENCE</scope>
    <source>
        <strain evidence="2">JCM 13064</strain>
    </source>
</reference>
<dbReference type="Pfam" id="PF19410">
    <property type="entry name" value="DUF5980"/>
    <property type="match status" value="1"/>
</dbReference>
<feature type="region of interest" description="Disordered" evidence="1">
    <location>
        <begin position="1"/>
        <end position="24"/>
    </location>
</feature>
<gene>
    <name evidence="2" type="ORF">GCM10007964_14870</name>
</gene>